<reference evidence="1" key="2">
    <citation type="submission" date="2025-09" db="UniProtKB">
        <authorList>
            <consortium name="Ensembl"/>
        </authorList>
    </citation>
    <scope>IDENTIFICATION</scope>
</reference>
<reference evidence="1" key="1">
    <citation type="submission" date="2025-08" db="UniProtKB">
        <authorList>
            <consortium name="Ensembl"/>
        </authorList>
    </citation>
    <scope>IDENTIFICATION</scope>
</reference>
<protein>
    <submittedName>
        <fullName evidence="1">Uncharacterized protein</fullName>
    </submittedName>
</protein>
<dbReference type="Proteomes" id="UP000694540">
    <property type="component" value="Unplaced"/>
</dbReference>
<proteinExistence type="predicted"/>
<accession>A0A8C3WAY2</accession>
<dbReference type="Ensembl" id="ENSCWAT00000015129.1">
    <property type="protein sequence ID" value="ENSCWAP00000013946.1"/>
    <property type="gene ID" value="ENSCWAG00000010816.1"/>
</dbReference>
<organism evidence="1 2">
    <name type="scientific">Catagonus wagneri</name>
    <name type="common">Chacoan peccary</name>
    <dbReference type="NCBI Taxonomy" id="51154"/>
    <lineage>
        <taxon>Eukaryota</taxon>
        <taxon>Metazoa</taxon>
        <taxon>Chordata</taxon>
        <taxon>Craniata</taxon>
        <taxon>Vertebrata</taxon>
        <taxon>Euteleostomi</taxon>
        <taxon>Mammalia</taxon>
        <taxon>Eutheria</taxon>
        <taxon>Laurasiatheria</taxon>
        <taxon>Artiodactyla</taxon>
        <taxon>Suina</taxon>
        <taxon>Tayassuidae</taxon>
        <taxon>Catagonus</taxon>
    </lineage>
</organism>
<evidence type="ECO:0000313" key="2">
    <source>
        <dbReference type="Proteomes" id="UP000694540"/>
    </source>
</evidence>
<dbReference type="AlphaFoldDB" id="A0A8C3WAY2"/>
<sequence>MVCPGWEVERVSLQSSALAGTDVFQCGYGLDFRFSRTVSGTWKNYQGVTGTWELDFFIFEFIVLALRKEIMTEQALPPALLLRIWRPEFLPDPRSIPSAYRSGTWNFAHGDSCHLITEEDNHSSGPL</sequence>
<dbReference type="GeneTree" id="ENSGT00940000167396"/>
<name>A0A8C3WAY2_9CETA</name>
<evidence type="ECO:0000313" key="1">
    <source>
        <dbReference type="Ensembl" id="ENSCWAP00000013946.1"/>
    </source>
</evidence>
<keyword evidence="2" id="KW-1185">Reference proteome</keyword>